<feature type="domain" description="BHLH" evidence="7">
    <location>
        <begin position="160"/>
        <end position="209"/>
    </location>
</feature>
<dbReference type="PANTHER" id="PTHR31945:SF11">
    <property type="entry name" value="TRANSCRIPTION FACTOR ABORTED MICROSPORES"/>
    <property type="match status" value="1"/>
</dbReference>
<comment type="caution">
    <text evidence="8">The sequence shown here is derived from an EMBL/GenBank/DDBJ whole genome shotgun (WGS) entry which is preliminary data.</text>
</comment>
<sequence length="378" mass="42424">MPTNLEPADFEPANFTHYYADTEEIDVIDKDKNEEETTGHDVESGISNDGVAANEKKLGKFLRLPTQFVWDPSKGSPDSINLSDKPTGDHPLQQEENQAVAAAASLPLPGCIMRTSSQLSKENHDKEVKNEFIRADSSDCSDQMKDDIDDQKTVGRSGRSYLSKNLVAERKRRKKLNERLYALRALVPNITKMDRASILGDAIDYIKQLQQQAKELQDELNEMDNMQAGNPGSPPDLENGGQQQVIDEETLARCSAKSDVTKPAANEPAEDMVHTMQIEVSQLDTHVFNVRIISEKRVGGFFRLMQAMDRLGLDILNFNITSFKGLVLNVFNAEMRDKEMNIQVDQLRESLLEMTLNPPSSSSSEDAASYHQQRHMMH</sequence>
<keyword evidence="5" id="KW-0175">Coiled coil</keyword>
<feature type="region of interest" description="Disordered" evidence="6">
    <location>
        <begin position="72"/>
        <end position="91"/>
    </location>
</feature>
<keyword evidence="9" id="KW-1185">Reference proteome</keyword>
<evidence type="ECO:0000256" key="6">
    <source>
        <dbReference type="SAM" id="MobiDB-lite"/>
    </source>
</evidence>
<dbReference type="GO" id="GO:0003700">
    <property type="term" value="F:DNA-binding transcription factor activity"/>
    <property type="evidence" value="ECO:0007669"/>
    <property type="project" value="TreeGrafter"/>
</dbReference>
<proteinExistence type="predicted"/>
<evidence type="ECO:0000256" key="5">
    <source>
        <dbReference type="SAM" id="Coils"/>
    </source>
</evidence>
<dbReference type="AlphaFoldDB" id="A0AA38FRB6"/>
<dbReference type="GO" id="GO:0043565">
    <property type="term" value="F:sequence-specific DNA binding"/>
    <property type="evidence" value="ECO:0007669"/>
    <property type="project" value="TreeGrafter"/>
</dbReference>
<gene>
    <name evidence="8" type="ORF">KI387_036124</name>
</gene>
<dbReference type="CDD" id="cd11443">
    <property type="entry name" value="bHLH_AtAMS_like"/>
    <property type="match status" value="1"/>
</dbReference>
<organism evidence="8 9">
    <name type="scientific">Taxus chinensis</name>
    <name type="common">Chinese yew</name>
    <name type="synonym">Taxus wallichiana var. chinensis</name>
    <dbReference type="NCBI Taxonomy" id="29808"/>
    <lineage>
        <taxon>Eukaryota</taxon>
        <taxon>Viridiplantae</taxon>
        <taxon>Streptophyta</taxon>
        <taxon>Embryophyta</taxon>
        <taxon>Tracheophyta</taxon>
        <taxon>Spermatophyta</taxon>
        <taxon>Pinopsida</taxon>
        <taxon>Pinidae</taxon>
        <taxon>Conifers II</taxon>
        <taxon>Cupressales</taxon>
        <taxon>Taxaceae</taxon>
        <taxon>Taxus</taxon>
    </lineage>
</organism>
<keyword evidence="3" id="KW-0804">Transcription</keyword>
<evidence type="ECO:0000256" key="3">
    <source>
        <dbReference type="ARBA" id="ARBA00023163"/>
    </source>
</evidence>
<feature type="coiled-coil region" evidence="5">
    <location>
        <begin position="199"/>
        <end position="229"/>
    </location>
</feature>
<dbReference type="InterPro" id="IPR054502">
    <property type="entry name" value="bHLH-TF_ACT-like_plant"/>
</dbReference>
<dbReference type="GO" id="GO:0046983">
    <property type="term" value="F:protein dimerization activity"/>
    <property type="evidence" value="ECO:0007669"/>
    <property type="project" value="InterPro"/>
</dbReference>
<dbReference type="PANTHER" id="PTHR31945">
    <property type="entry name" value="TRANSCRIPTION FACTOR SCREAM2-RELATED"/>
    <property type="match status" value="1"/>
</dbReference>
<dbReference type="SUPFAM" id="SSF47459">
    <property type="entry name" value="HLH, helix-loop-helix DNA-binding domain"/>
    <property type="match status" value="1"/>
</dbReference>
<dbReference type="SMART" id="SM00353">
    <property type="entry name" value="HLH"/>
    <property type="match status" value="1"/>
</dbReference>
<dbReference type="InterPro" id="IPR011598">
    <property type="entry name" value="bHLH_dom"/>
</dbReference>
<evidence type="ECO:0000313" key="8">
    <source>
        <dbReference type="EMBL" id="KAH9308213.1"/>
    </source>
</evidence>
<feature type="compositionally biased region" description="Basic and acidic residues" evidence="6">
    <location>
        <begin position="30"/>
        <end position="43"/>
    </location>
</feature>
<evidence type="ECO:0000313" key="9">
    <source>
        <dbReference type="Proteomes" id="UP000824469"/>
    </source>
</evidence>
<feature type="region of interest" description="Disordered" evidence="6">
    <location>
        <begin position="30"/>
        <end position="50"/>
    </location>
</feature>
<feature type="region of interest" description="Disordered" evidence="6">
    <location>
        <begin position="355"/>
        <end position="378"/>
    </location>
</feature>
<evidence type="ECO:0000256" key="2">
    <source>
        <dbReference type="ARBA" id="ARBA00023015"/>
    </source>
</evidence>
<dbReference type="InterPro" id="IPR051358">
    <property type="entry name" value="TF_AMS/ICE1/BHLH6-like"/>
</dbReference>
<dbReference type="PROSITE" id="PS50888">
    <property type="entry name" value="BHLH"/>
    <property type="match status" value="1"/>
</dbReference>
<dbReference type="InterPro" id="IPR036638">
    <property type="entry name" value="HLH_DNA-bd_sf"/>
</dbReference>
<evidence type="ECO:0000256" key="4">
    <source>
        <dbReference type="ARBA" id="ARBA00023242"/>
    </source>
</evidence>
<dbReference type="Proteomes" id="UP000824469">
    <property type="component" value="Unassembled WGS sequence"/>
</dbReference>
<protein>
    <recommendedName>
        <fullName evidence="7">BHLH domain-containing protein</fullName>
    </recommendedName>
</protein>
<reference evidence="8 9" key="1">
    <citation type="journal article" date="2021" name="Nat. Plants">
        <title>The Taxus genome provides insights into paclitaxel biosynthesis.</title>
        <authorList>
            <person name="Xiong X."/>
            <person name="Gou J."/>
            <person name="Liao Q."/>
            <person name="Li Y."/>
            <person name="Zhou Q."/>
            <person name="Bi G."/>
            <person name="Li C."/>
            <person name="Du R."/>
            <person name="Wang X."/>
            <person name="Sun T."/>
            <person name="Guo L."/>
            <person name="Liang H."/>
            <person name="Lu P."/>
            <person name="Wu Y."/>
            <person name="Zhang Z."/>
            <person name="Ro D.K."/>
            <person name="Shang Y."/>
            <person name="Huang S."/>
            <person name="Yan J."/>
        </authorList>
    </citation>
    <scope>NUCLEOTIDE SEQUENCE [LARGE SCALE GENOMIC DNA]</scope>
    <source>
        <strain evidence="8">Ta-2019</strain>
    </source>
</reference>
<evidence type="ECO:0000259" key="7">
    <source>
        <dbReference type="PROSITE" id="PS50888"/>
    </source>
</evidence>
<comment type="subcellular location">
    <subcellularLocation>
        <location evidence="1">Nucleus</location>
    </subcellularLocation>
</comment>
<name>A0AA38FRB6_TAXCH</name>
<evidence type="ECO:0000256" key="1">
    <source>
        <dbReference type="ARBA" id="ARBA00004123"/>
    </source>
</evidence>
<dbReference type="Gene3D" id="4.10.280.10">
    <property type="entry name" value="Helix-loop-helix DNA-binding domain"/>
    <property type="match status" value="1"/>
</dbReference>
<dbReference type="EMBL" id="JAHRHJ020000007">
    <property type="protein sequence ID" value="KAH9308213.1"/>
    <property type="molecule type" value="Genomic_DNA"/>
</dbReference>
<dbReference type="GO" id="GO:0005634">
    <property type="term" value="C:nucleus"/>
    <property type="evidence" value="ECO:0007669"/>
    <property type="project" value="UniProtKB-SubCell"/>
</dbReference>
<keyword evidence="2" id="KW-0805">Transcription regulation</keyword>
<dbReference type="Pfam" id="PF22754">
    <property type="entry name" value="bHLH-TF_ACT-like_plant"/>
    <property type="match status" value="1"/>
</dbReference>
<accession>A0AA38FRB6</accession>
<keyword evidence="4" id="KW-0539">Nucleus</keyword>
<dbReference type="Pfam" id="PF00010">
    <property type="entry name" value="HLH"/>
    <property type="match status" value="1"/>
</dbReference>